<accession>A0A443Q9B7</accession>
<evidence type="ECO:0000313" key="4">
    <source>
        <dbReference type="Proteomes" id="UP000288716"/>
    </source>
</evidence>
<dbReference type="PROSITE" id="PS50853">
    <property type="entry name" value="FN3"/>
    <property type="match status" value="1"/>
</dbReference>
<dbReference type="EMBL" id="NCKV01063018">
    <property type="protein sequence ID" value="RWR99589.1"/>
    <property type="molecule type" value="Genomic_DNA"/>
</dbReference>
<keyword evidence="4" id="KW-1185">Reference proteome</keyword>
<dbReference type="InterPro" id="IPR036116">
    <property type="entry name" value="FN3_sf"/>
</dbReference>
<gene>
    <name evidence="3" type="ORF">B4U80_14821</name>
</gene>
<dbReference type="VEuPathDB" id="VectorBase:LDEU014562"/>
<dbReference type="CDD" id="cd00063">
    <property type="entry name" value="FN3"/>
    <property type="match status" value="1"/>
</dbReference>
<evidence type="ECO:0000259" key="2">
    <source>
        <dbReference type="PROSITE" id="PS50853"/>
    </source>
</evidence>
<feature type="domain" description="Fibronectin type-III" evidence="2">
    <location>
        <begin position="1"/>
        <end position="54"/>
    </location>
</feature>
<protein>
    <recommendedName>
        <fullName evidence="2">Fibronectin type-III domain-containing protein</fullName>
    </recommendedName>
</protein>
<sequence>MVKQSEIGVNGSLQREIVLDSLQSNREYKVRVSMRNKIGNGSFSEEYIAQTAEISEKYPINSASESSTHPRMKCIHLKHS</sequence>
<proteinExistence type="predicted"/>
<dbReference type="SUPFAM" id="SSF49265">
    <property type="entry name" value="Fibronectin type III"/>
    <property type="match status" value="1"/>
</dbReference>
<organism evidence="3 4">
    <name type="scientific">Leptotrombidium deliense</name>
    <dbReference type="NCBI Taxonomy" id="299467"/>
    <lineage>
        <taxon>Eukaryota</taxon>
        <taxon>Metazoa</taxon>
        <taxon>Ecdysozoa</taxon>
        <taxon>Arthropoda</taxon>
        <taxon>Chelicerata</taxon>
        <taxon>Arachnida</taxon>
        <taxon>Acari</taxon>
        <taxon>Acariformes</taxon>
        <taxon>Trombidiformes</taxon>
        <taxon>Prostigmata</taxon>
        <taxon>Anystina</taxon>
        <taxon>Parasitengona</taxon>
        <taxon>Trombiculoidea</taxon>
        <taxon>Trombiculidae</taxon>
        <taxon>Leptotrombidium</taxon>
    </lineage>
</organism>
<dbReference type="Proteomes" id="UP000288716">
    <property type="component" value="Unassembled WGS sequence"/>
</dbReference>
<dbReference type="Gene3D" id="2.60.40.10">
    <property type="entry name" value="Immunoglobulins"/>
    <property type="match status" value="1"/>
</dbReference>
<feature type="region of interest" description="Disordered" evidence="1">
    <location>
        <begin position="60"/>
        <end position="80"/>
    </location>
</feature>
<name>A0A443Q9B7_9ACAR</name>
<evidence type="ECO:0000313" key="3">
    <source>
        <dbReference type="EMBL" id="RWR99589.1"/>
    </source>
</evidence>
<reference evidence="3 4" key="1">
    <citation type="journal article" date="2018" name="Gigascience">
        <title>Genomes of trombidid mites reveal novel predicted allergens and laterally-transferred genes associated with secondary metabolism.</title>
        <authorList>
            <person name="Dong X."/>
            <person name="Chaisiri K."/>
            <person name="Xia D."/>
            <person name="Armstrong S.D."/>
            <person name="Fang Y."/>
            <person name="Donnelly M.J."/>
            <person name="Kadowaki T."/>
            <person name="McGarry J.W."/>
            <person name="Darby A.C."/>
            <person name="Makepeace B.L."/>
        </authorList>
    </citation>
    <scope>NUCLEOTIDE SEQUENCE [LARGE SCALE GENOMIC DNA]</scope>
    <source>
        <strain evidence="3">UoL-UT</strain>
    </source>
</reference>
<evidence type="ECO:0000256" key="1">
    <source>
        <dbReference type="SAM" id="MobiDB-lite"/>
    </source>
</evidence>
<dbReference type="AlphaFoldDB" id="A0A443Q9B7"/>
<dbReference type="InterPro" id="IPR003961">
    <property type="entry name" value="FN3_dom"/>
</dbReference>
<comment type="caution">
    <text evidence="3">The sequence shown here is derived from an EMBL/GenBank/DDBJ whole genome shotgun (WGS) entry which is preliminary data.</text>
</comment>
<feature type="compositionally biased region" description="Basic residues" evidence="1">
    <location>
        <begin position="70"/>
        <end position="80"/>
    </location>
</feature>
<dbReference type="InterPro" id="IPR013783">
    <property type="entry name" value="Ig-like_fold"/>
</dbReference>